<feature type="binding site" evidence="10">
    <location>
        <position position="160"/>
    </location>
    <ligand>
        <name>substrate</name>
    </ligand>
</feature>
<evidence type="ECO:0000256" key="7">
    <source>
        <dbReference type="ARBA" id="ARBA00023098"/>
    </source>
</evidence>
<evidence type="ECO:0000256" key="8">
    <source>
        <dbReference type="ARBA" id="ARBA00023136"/>
    </source>
</evidence>
<dbReference type="InterPro" id="IPR029052">
    <property type="entry name" value="Metallo-depent_PP-like"/>
</dbReference>
<feature type="binding site" evidence="10">
    <location>
        <begin position="79"/>
        <end position="80"/>
    </location>
    <ligand>
        <name>substrate</name>
    </ligand>
</feature>
<dbReference type="InterPro" id="IPR004843">
    <property type="entry name" value="Calcineurin-like_PHP"/>
</dbReference>
<comment type="caution">
    <text evidence="10">Lacks conserved residue(s) required for the propagation of feature annotation.</text>
</comment>
<dbReference type="SUPFAM" id="SSF56300">
    <property type="entry name" value="Metallo-dependent phosphatases"/>
    <property type="match status" value="1"/>
</dbReference>
<dbReference type="GO" id="GO:0016787">
    <property type="term" value="F:hydrolase activity"/>
    <property type="evidence" value="ECO:0007669"/>
    <property type="project" value="UniProtKB-KW"/>
</dbReference>
<evidence type="ECO:0000256" key="9">
    <source>
        <dbReference type="ARBA" id="ARBA00023211"/>
    </source>
</evidence>
<feature type="binding site" evidence="10">
    <location>
        <position position="41"/>
    </location>
    <ligand>
        <name>Mn(2+)</name>
        <dbReference type="ChEBI" id="CHEBI:29035"/>
        <label>2</label>
    </ligand>
</feature>
<feature type="binding site" evidence="10">
    <location>
        <position position="114"/>
    </location>
    <ligand>
        <name>Mn(2+)</name>
        <dbReference type="ChEBI" id="CHEBI:29035"/>
        <label>2</label>
    </ligand>
</feature>
<comment type="similarity">
    <text evidence="10">Belongs to the LpxH family.</text>
</comment>
<evidence type="ECO:0000256" key="6">
    <source>
        <dbReference type="ARBA" id="ARBA00022801"/>
    </source>
</evidence>
<keyword evidence="4 10" id="KW-0441">Lipid A biosynthesis</keyword>
<dbReference type="PANTHER" id="PTHR34990">
    <property type="entry name" value="UDP-2,3-DIACYLGLUCOSAMINE HYDROLASE-RELATED"/>
    <property type="match status" value="1"/>
</dbReference>
<dbReference type="CDD" id="cd07398">
    <property type="entry name" value="MPP_YbbF-LpxH"/>
    <property type="match status" value="1"/>
</dbReference>
<dbReference type="Pfam" id="PF00149">
    <property type="entry name" value="Metallophos"/>
    <property type="match status" value="1"/>
</dbReference>
<feature type="binding site" evidence="10">
    <location>
        <position position="122"/>
    </location>
    <ligand>
        <name>substrate</name>
    </ligand>
</feature>
<dbReference type="InterPro" id="IPR010138">
    <property type="entry name" value="UDP-diacylglucosamine_Hdrlase"/>
</dbReference>
<dbReference type="Proteomes" id="UP001595533">
    <property type="component" value="Unassembled WGS sequence"/>
</dbReference>
<feature type="binding site" evidence="10">
    <location>
        <position position="164"/>
    </location>
    <ligand>
        <name>substrate</name>
    </ligand>
</feature>
<comment type="cofactor">
    <cofactor evidence="10">
        <name>Mn(2+)</name>
        <dbReference type="ChEBI" id="CHEBI:29035"/>
    </cofactor>
    <text evidence="10">Binds 2 Mn(2+) ions per subunit in a binuclear metal center.</text>
</comment>
<dbReference type="EMBL" id="JBHRTS010000009">
    <property type="protein sequence ID" value="MFC3195655.1"/>
    <property type="molecule type" value="Genomic_DNA"/>
</dbReference>
<evidence type="ECO:0000256" key="3">
    <source>
        <dbReference type="ARBA" id="ARBA00022519"/>
    </source>
</evidence>
<keyword evidence="6 10" id="KW-0378">Hydrolase</keyword>
<dbReference type="EC" id="3.6.1.54" evidence="10"/>
<evidence type="ECO:0000256" key="5">
    <source>
        <dbReference type="ARBA" id="ARBA00022723"/>
    </source>
</evidence>
<dbReference type="NCBIfam" id="TIGR01854">
    <property type="entry name" value="lipid_A_lpxH"/>
    <property type="match status" value="1"/>
</dbReference>
<keyword evidence="5 10" id="KW-0479">Metal-binding</keyword>
<gene>
    <name evidence="10" type="primary">lpxH</name>
    <name evidence="12" type="ORF">ACFODZ_15480</name>
</gene>
<comment type="subcellular location">
    <subcellularLocation>
        <location evidence="10">Cell inner membrane</location>
        <topology evidence="10">Peripheral membrane protein</topology>
        <orientation evidence="10">Cytoplasmic side</orientation>
    </subcellularLocation>
</comment>
<proteinExistence type="inferred from homology"/>
<dbReference type="HAMAP" id="MF_00575">
    <property type="entry name" value="LpxH"/>
    <property type="match status" value="1"/>
</dbReference>
<dbReference type="NCBIfam" id="NF003743">
    <property type="entry name" value="PRK05340.1"/>
    <property type="match status" value="1"/>
</dbReference>
<feature type="domain" description="Calcineurin-like phosphoesterase" evidence="11">
    <location>
        <begin position="1"/>
        <end position="199"/>
    </location>
</feature>
<evidence type="ECO:0000313" key="12">
    <source>
        <dbReference type="EMBL" id="MFC3195655.1"/>
    </source>
</evidence>
<feature type="binding site" evidence="10">
    <location>
        <position position="195"/>
    </location>
    <ligand>
        <name>Mn(2+)</name>
        <dbReference type="ChEBI" id="CHEBI:29035"/>
        <label>2</label>
    </ligand>
</feature>
<keyword evidence="3 10" id="KW-0997">Cell inner membrane</keyword>
<evidence type="ECO:0000256" key="4">
    <source>
        <dbReference type="ARBA" id="ARBA00022556"/>
    </source>
</evidence>
<comment type="pathway">
    <text evidence="10">Glycolipid biosynthesis; lipid IV(A) biosynthesis; lipid IV(A) from (3R)-3-hydroxytetradecanoyl-[acyl-carrier-protein] and UDP-N-acetyl-alpha-D-glucosamine: step 4/6.</text>
</comment>
<keyword evidence="13" id="KW-1185">Reference proteome</keyword>
<feature type="binding site" evidence="10">
    <location>
        <position position="10"/>
    </location>
    <ligand>
        <name>Mn(2+)</name>
        <dbReference type="ChEBI" id="CHEBI:29035"/>
        <label>1</label>
    </ligand>
</feature>
<feature type="binding site" evidence="10">
    <location>
        <position position="195"/>
    </location>
    <ligand>
        <name>substrate</name>
    </ligand>
</feature>
<reference evidence="13" key="1">
    <citation type="journal article" date="2019" name="Int. J. Syst. Evol. Microbiol.">
        <title>The Global Catalogue of Microorganisms (GCM) 10K type strain sequencing project: providing services to taxonomists for standard genome sequencing and annotation.</title>
        <authorList>
            <consortium name="The Broad Institute Genomics Platform"/>
            <consortium name="The Broad Institute Genome Sequencing Center for Infectious Disease"/>
            <person name="Wu L."/>
            <person name="Ma J."/>
        </authorList>
    </citation>
    <scope>NUCLEOTIDE SEQUENCE [LARGE SCALE GENOMIC DNA]</scope>
    <source>
        <strain evidence="13">KCTC 42953</strain>
    </source>
</reference>
<comment type="function">
    <text evidence="10">Hydrolyzes the pyrophosphate bond of UDP-2,3-diacylglucosamine to yield 2,3-diacylglucosamine 1-phosphate (lipid X) and UMP by catalyzing the attack of water at the alpha-P atom. Involved in the biosynthesis of lipid A, a phosphorylated glycolipid that anchors the lipopolysaccharide to the outer membrane of the cell.</text>
</comment>
<evidence type="ECO:0000259" key="11">
    <source>
        <dbReference type="Pfam" id="PF00149"/>
    </source>
</evidence>
<keyword evidence="7 10" id="KW-0443">Lipid metabolism</keyword>
<keyword evidence="9 10" id="KW-0464">Manganese</keyword>
<organism evidence="12 13">
    <name type="scientific">Marinicella sediminis</name>
    <dbReference type="NCBI Taxonomy" id="1792834"/>
    <lineage>
        <taxon>Bacteria</taxon>
        <taxon>Pseudomonadati</taxon>
        <taxon>Pseudomonadota</taxon>
        <taxon>Gammaproteobacteria</taxon>
        <taxon>Lysobacterales</taxon>
        <taxon>Marinicellaceae</taxon>
        <taxon>Marinicella</taxon>
    </lineage>
</organism>
<evidence type="ECO:0000313" key="13">
    <source>
        <dbReference type="Proteomes" id="UP001595533"/>
    </source>
</evidence>
<dbReference type="PANTHER" id="PTHR34990:SF1">
    <property type="entry name" value="UDP-2,3-DIACYLGLUCOSAMINE HYDROLASE"/>
    <property type="match status" value="1"/>
</dbReference>
<sequence length="234" mass="27042">MTTLFISDLHLCDQQPQTTRSFIQFCHTQARHARALYILGDFFEYWLGDDALDKTAQLAQQALCGLRENDVELYFMAGNRDFLLGETFADSCGMKLLQEPHVIELQGEPVLLVHGDAECTDDLAYQQIRQQFRDPQWQNHFLSLSIEQRIEFAQKARQASQQHTQSSEQTIMDVNQQAIDDLFDHHQVKTLIHGHTHRPAIHANNGRRRIVLGDWHHQSSFLKVDDKGFALFSQ</sequence>
<evidence type="ECO:0000256" key="1">
    <source>
        <dbReference type="ARBA" id="ARBA00022475"/>
    </source>
</evidence>
<evidence type="ECO:0000256" key="2">
    <source>
        <dbReference type="ARBA" id="ARBA00022516"/>
    </source>
</evidence>
<comment type="caution">
    <text evidence="12">The sequence shown here is derived from an EMBL/GenBank/DDBJ whole genome shotgun (WGS) entry which is preliminary data.</text>
</comment>
<dbReference type="InterPro" id="IPR043461">
    <property type="entry name" value="LpxH-like"/>
</dbReference>
<keyword evidence="8 10" id="KW-0472">Membrane</keyword>
<dbReference type="RefSeq" id="WP_077412311.1">
    <property type="nucleotide sequence ID" value="NZ_JBHRTS010000009.1"/>
</dbReference>
<feature type="binding site" evidence="10">
    <location>
        <position position="79"/>
    </location>
    <ligand>
        <name>Mn(2+)</name>
        <dbReference type="ChEBI" id="CHEBI:29035"/>
        <label>2</label>
    </ligand>
</feature>
<feature type="binding site" evidence="10">
    <location>
        <position position="8"/>
    </location>
    <ligand>
        <name>Mn(2+)</name>
        <dbReference type="ChEBI" id="CHEBI:29035"/>
        <label>1</label>
    </ligand>
</feature>
<comment type="catalytic activity">
    <reaction evidence="10">
        <text>UDP-2-N,3-O-bis[(3R)-3-hydroxytetradecanoyl]-alpha-D-glucosamine + H2O = 2-N,3-O-bis[(3R)-3-hydroxytetradecanoyl]-alpha-D-glucosaminyl 1-phosphate + UMP + 2 H(+)</text>
        <dbReference type="Rhea" id="RHEA:25213"/>
        <dbReference type="ChEBI" id="CHEBI:15377"/>
        <dbReference type="ChEBI" id="CHEBI:15378"/>
        <dbReference type="ChEBI" id="CHEBI:57865"/>
        <dbReference type="ChEBI" id="CHEBI:57957"/>
        <dbReference type="ChEBI" id="CHEBI:78847"/>
        <dbReference type="EC" id="3.6.1.54"/>
    </reaction>
</comment>
<keyword evidence="2 10" id="KW-0444">Lipid biosynthesis</keyword>
<name>A0ABV7JFJ2_9GAMM</name>
<accession>A0ABV7JFJ2</accession>
<protein>
    <recommendedName>
        <fullName evidence="10">UDP-2,3-diacylglucosamine hydrolase</fullName>
        <ecNumber evidence="10">3.6.1.54</ecNumber>
    </recommendedName>
    <alternativeName>
        <fullName evidence="10">UDP-2,3-diacylglucosamine diphosphatase</fullName>
    </alternativeName>
</protein>
<feature type="binding site" evidence="10">
    <location>
        <position position="41"/>
    </location>
    <ligand>
        <name>Mn(2+)</name>
        <dbReference type="ChEBI" id="CHEBI:29035"/>
        <label>1</label>
    </ligand>
</feature>
<keyword evidence="1 10" id="KW-1003">Cell membrane</keyword>
<dbReference type="Gene3D" id="3.60.21.10">
    <property type="match status" value="1"/>
</dbReference>
<evidence type="ECO:0000256" key="10">
    <source>
        <dbReference type="HAMAP-Rule" id="MF_00575"/>
    </source>
</evidence>
<feature type="binding site" evidence="10">
    <location>
        <position position="197"/>
    </location>
    <ligand>
        <name>Mn(2+)</name>
        <dbReference type="ChEBI" id="CHEBI:29035"/>
        <label>1</label>
    </ligand>
</feature>